<keyword evidence="4" id="KW-1185">Reference proteome</keyword>
<dbReference type="InterPro" id="IPR029058">
    <property type="entry name" value="AB_hydrolase_fold"/>
</dbReference>
<accession>A0A1X2G434</accession>
<evidence type="ECO:0000256" key="1">
    <source>
        <dbReference type="ARBA" id="ARBA00022801"/>
    </source>
</evidence>
<dbReference type="GO" id="GO:0016787">
    <property type="term" value="F:hydrolase activity"/>
    <property type="evidence" value="ECO:0007669"/>
    <property type="project" value="UniProtKB-KW"/>
</dbReference>
<proteinExistence type="predicted"/>
<dbReference type="PANTHER" id="PTHR48081">
    <property type="entry name" value="AB HYDROLASE SUPERFAMILY PROTEIN C4A8.06C"/>
    <property type="match status" value="1"/>
</dbReference>
<dbReference type="Gene3D" id="3.40.50.1820">
    <property type="entry name" value="alpha/beta hydrolase"/>
    <property type="match status" value="1"/>
</dbReference>
<evidence type="ECO:0000313" key="4">
    <source>
        <dbReference type="Proteomes" id="UP000242146"/>
    </source>
</evidence>
<feature type="domain" description="Alpha/beta hydrolase fold-3" evidence="2">
    <location>
        <begin position="81"/>
        <end position="287"/>
    </location>
</feature>
<reference evidence="3 4" key="1">
    <citation type="submission" date="2016-07" db="EMBL/GenBank/DDBJ databases">
        <title>Pervasive Adenine N6-methylation of Active Genes in Fungi.</title>
        <authorList>
            <consortium name="DOE Joint Genome Institute"/>
            <person name="Mondo S.J."/>
            <person name="Dannebaum R.O."/>
            <person name="Kuo R.C."/>
            <person name="Labutti K."/>
            <person name="Haridas S."/>
            <person name="Kuo A."/>
            <person name="Salamov A."/>
            <person name="Ahrendt S.R."/>
            <person name="Lipzen A."/>
            <person name="Sullivan W."/>
            <person name="Andreopoulos W.B."/>
            <person name="Clum A."/>
            <person name="Lindquist E."/>
            <person name="Daum C."/>
            <person name="Ramamoorthy G.K."/>
            <person name="Gryganskyi A."/>
            <person name="Culley D."/>
            <person name="Magnuson J.K."/>
            <person name="James T.Y."/>
            <person name="O'Malley M.A."/>
            <person name="Stajich J.E."/>
            <person name="Spatafora J.W."/>
            <person name="Visel A."/>
            <person name="Grigoriev I.V."/>
        </authorList>
    </citation>
    <scope>NUCLEOTIDE SEQUENCE [LARGE SCALE GENOMIC DNA]</scope>
    <source>
        <strain evidence="3 4">NRRL 3301</strain>
    </source>
</reference>
<dbReference type="SUPFAM" id="SSF53474">
    <property type="entry name" value="alpha/beta-Hydrolases"/>
    <property type="match status" value="1"/>
</dbReference>
<gene>
    <name evidence="3" type="ORF">DM01DRAFT_1411375</name>
</gene>
<dbReference type="Pfam" id="PF07859">
    <property type="entry name" value="Abhydrolase_3"/>
    <property type="match status" value="1"/>
</dbReference>
<dbReference type="PANTHER" id="PTHR48081:SF8">
    <property type="entry name" value="ALPHA_BETA HYDROLASE FOLD-3 DOMAIN-CONTAINING PROTEIN-RELATED"/>
    <property type="match status" value="1"/>
</dbReference>
<organism evidence="3 4">
    <name type="scientific">Hesseltinella vesiculosa</name>
    <dbReference type="NCBI Taxonomy" id="101127"/>
    <lineage>
        <taxon>Eukaryota</taxon>
        <taxon>Fungi</taxon>
        <taxon>Fungi incertae sedis</taxon>
        <taxon>Mucoromycota</taxon>
        <taxon>Mucoromycotina</taxon>
        <taxon>Mucoromycetes</taxon>
        <taxon>Mucorales</taxon>
        <taxon>Cunninghamellaceae</taxon>
        <taxon>Hesseltinella</taxon>
    </lineage>
</organism>
<dbReference type="STRING" id="101127.A0A1X2G434"/>
<comment type="caution">
    <text evidence="3">The sequence shown here is derived from an EMBL/GenBank/DDBJ whole genome shotgun (WGS) entry which is preliminary data.</text>
</comment>
<protein>
    <recommendedName>
        <fullName evidence="2">Alpha/beta hydrolase fold-3 domain-containing protein</fullName>
    </recommendedName>
</protein>
<dbReference type="EMBL" id="MCGT01000049">
    <property type="protein sequence ID" value="ORX44286.1"/>
    <property type="molecule type" value="Genomic_DNA"/>
</dbReference>
<keyword evidence="1" id="KW-0378">Hydrolase</keyword>
<name>A0A1X2G434_9FUNG</name>
<dbReference type="OrthoDB" id="408631at2759"/>
<dbReference type="InterPro" id="IPR013094">
    <property type="entry name" value="AB_hydrolase_3"/>
</dbReference>
<dbReference type="AlphaFoldDB" id="A0A1X2G434"/>
<evidence type="ECO:0000313" key="3">
    <source>
        <dbReference type="EMBL" id="ORX44286.1"/>
    </source>
</evidence>
<sequence>MSYPYTPVPLPVYQAFFKEMPAANITLADQDIKVLRESMAPTSGTGPDVLENEFEVTAGGFNIKVFALRPLGTENDILPGLIYLHGGGFILGDYKGYSGFVKEICVHSHVAVLFVEYSLAPEATFPVLPEECYNATLWIHENAEKLKVDGSRLTMGGGNLTAVTNLMLHDRGYPDIVKGQIMLYPVSTVDNGKYESAKLFGKYLLSNDDMLYFMKLYLTDDTNPPDDFRFDPLLASEELLKTQPRTLILTAECDILRDGAEHYGQKLANAGVDVSCVRMIGGVHGFLCFPIDTGIKRDAMDLINKLVNQ</sequence>
<dbReference type="InterPro" id="IPR050300">
    <property type="entry name" value="GDXG_lipolytic_enzyme"/>
</dbReference>
<evidence type="ECO:0000259" key="2">
    <source>
        <dbReference type="Pfam" id="PF07859"/>
    </source>
</evidence>
<dbReference type="Proteomes" id="UP000242146">
    <property type="component" value="Unassembled WGS sequence"/>
</dbReference>